<dbReference type="EMBL" id="OBQK01000001">
    <property type="protein sequence ID" value="SOC51197.1"/>
    <property type="molecule type" value="Genomic_DNA"/>
</dbReference>
<sequence length="525" mass="56328">MTVAVDLQNRPFAVEPLTGIQMPDGIFDSALPRLTMVGQFRNNDAATLNLRIHFESASHPQIAVNARTHTLTLPPGAVTMLSWDVDVSNAPAGAHYVSFGLEDDNGNVGRTIRKIFVSRTSMDPSDGAFVTEVPEGTLRVTVHDLYGPSSGPGCDAPTRKSYENLLDELADYLRDPRYGPDAWSSGPYLLHTVSMSLEPNPHYAGQLGDLPFSDPDWKTILAIIAVILIIAAVVVAVVAGIAIITVGTGGAGGAAIAVGWACCAGPASIAATALGIGGMVSGIAAALGDFPGPFRVGQENTVPNAGEITVGETVSVEFRYPEPIRPGAPYQVEAEWQYERQTLDAGGTHHTYAHAQVDSPQNQHLLSGYEIDAADVVRSYQDPRWVVRARFHDAEKKLLSGSDLFVQCYLIGPRGEEHRFHLLDDGIEPDEEPNDGWYAGEFVFVTPMSATGDNRIVAYVPQKRRDDTGIWRFFVVAQDVDSADPNMTPEEAASHLGGILLTGQAEITMTGGTCSFIPDGHINVI</sequence>
<dbReference type="AlphaFoldDB" id="A0A285VB48"/>
<evidence type="ECO:0000256" key="1">
    <source>
        <dbReference type="SAM" id="Phobius"/>
    </source>
</evidence>
<dbReference type="RefSeq" id="WP_097186319.1">
    <property type="nucleotide sequence ID" value="NZ_OBQK01000001.1"/>
</dbReference>
<dbReference type="Proteomes" id="UP000219688">
    <property type="component" value="Unassembled WGS sequence"/>
</dbReference>
<proteinExistence type="predicted"/>
<feature type="transmembrane region" description="Helical" evidence="1">
    <location>
        <begin position="258"/>
        <end position="287"/>
    </location>
</feature>
<organism evidence="2 3">
    <name type="scientific">Ornithinimicrobium cerasi</name>
    <dbReference type="NCBI Taxonomy" id="2248773"/>
    <lineage>
        <taxon>Bacteria</taxon>
        <taxon>Bacillati</taxon>
        <taxon>Actinomycetota</taxon>
        <taxon>Actinomycetes</taxon>
        <taxon>Micrococcales</taxon>
        <taxon>Ornithinimicrobiaceae</taxon>
        <taxon>Ornithinimicrobium</taxon>
    </lineage>
</organism>
<keyword evidence="1" id="KW-1133">Transmembrane helix</keyword>
<reference evidence="3" key="1">
    <citation type="submission" date="2017-08" db="EMBL/GenBank/DDBJ databases">
        <authorList>
            <person name="Varghese N."/>
            <person name="Submissions S."/>
        </authorList>
    </citation>
    <scope>NUCLEOTIDE SEQUENCE [LARGE SCALE GENOMIC DNA]</scope>
    <source>
        <strain evidence="3">USBA17B2</strain>
    </source>
</reference>
<keyword evidence="3" id="KW-1185">Reference proteome</keyword>
<gene>
    <name evidence="2" type="ORF">SAMN05421879_10173</name>
</gene>
<accession>A0A285VB48</accession>
<evidence type="ECO:0000313" key="2">
    <source>
        <dbReference type="EMBL" id="SOC51197.1"/>
    </source>
</evidence>
<keyword evidence="1" id="KW-0472">Membrane</keyword>
<protein>
    <submittedName>
        <fullName evidence="2">Uncharacterized protein</fullName>
    </submittedName>
</protein>
<feature type="transmembrane region" description="Helical" evidence="1">
    <location>
        <begin position="220"/>
        <end position="246"/>
    </location>
</feature>
<evidence type="ECO:0000313" key="3">
    <source>
        <dbReference type="Proteomes" id="UP000219688"/>
    </source>
</evidence>
<keyword evidence="1" id="KW-0812">Transmembrane</keyword>
<name>A0A285VB48_9MICO</name>